<dbReference type="Pfam" id="PF08534">
    <property type="entry name" value="Redoxin"/>
    <property type="match status" value="1"/>
</dbReference>
<keyword evidence="3" id="KW-0560">Oxidoreductase</keyword>
<dbReference type="InterPro" id="IPR036249">
    <property type="entry name" value="Thioredoxin-like_sf"/>
</dbReference>
<dbReference type="Gene3D" id="3.40.30.10">
    <property type="entry name" value="Glutaredoxin"/>
    <property type="match status" value="1"/>
</dbReference>
<gene>
    <name evidence="8" type="ORF">J2853_008267</name>
</gene>
<dbReference type="Proteomes" id="UP001225356">
    <property type="component" value="Unassembled WGS sequence"/>
</dbReference>
<dbReference type="EMBL" id="JAUSQU010000001">
    <property type="protein sequence ID" value="MDP9849056.1"/>
    <property type="molecule type" value="Genomic_DNA"/>
</dbReference>
<keyword evidence="5" id="KW-0676">Redox-active center</keyword>
<evidence type="ECO:0000256" key="5">
    <source>
        <dbReference type="ARBA" id="ARBA00023284"/>
    </source>
</evidence>
<keyword evidence="1" id="KW-0575">Peroxidase</keyword>
<dbReference type="InterPro" id="IPR013740">
    <property type="entry name" value="Redoxin"/>
</dbReference>
<evidence type="ECO:0000256" key="6">
    <source>
        <dbReference type="SAM" id="MobiDB-lite"/>
    </source>
</evidence>
<organism evidence="8 9">
    <name type="scientific">Streptosporangium lutulentum</name>
    <dbReference type="NCBI Taxonomy" id="1461250"/>
    <lineage>
        <taxon>Bacteria</taxon>
        <taxon>Bacillati</taxon>
        <taxon>Actinomycetota</taxon>
        <taxon>Actinomycetes</taxon>
        <taxon>Streptosporangiales</taxon>
        <taxon>Streptosporangiaceae</taxon>
        <taxon>Streptosporangium</taxon>
    </lineage>
</organism>
<evidence type="ECO:0000259" key="7">
    <source>
        <dbReference type="PROSITE" id="PS51352"/>
    </source>
</evidence>
<evidence type="ECO:0000313" key="8">
    <source>
        <dbReference type="EMBL" id="MDP9849056.1"/>
    </source>
</evidence>
<dbReference type="SUPFAM" id="SSF52833">
    <property type="entry name" value="Thioredoxin-like"/>
    <property type="match status" value="1"/>
</dbReference>
<evidence type="ECO:0000313" key="9">
    <source>
        <dbReference type="Proteomes" id="UP001225356"/>
    </source>
</evidence>
<evidence type="ECO:0000256" key="1">
    <source>
        <dbReference type="ARBA" id="ARBA00022559"/>
    </source>
</evidence>
<keyword evidence="2" id="KW-0049">Antioxidant</keyword>
<feature type="region of interest" description="Disordered" evidence="6">
    <location>
        <begin position="1"/>
        <end position="34"/>
    </location>
</feature>
<dbReference type="InterPro" id="IPR050924">
    <property type="entry name" value="Peroxiredoxin_BCP/PrxQ"/>
</dbReference>
<dbReference type="CDD" id="cd03017">
    <property type="entry name" value="PRX_BCP"/>
    <property type="match status" value="1"/>
</dbReference>
<dbReference type="PANTHER" id="PTHR42801:SF21">
    <property type="entry name" value="BCPB PROTEIN"/>
    <property type="match status" value="1"/>
</dbReference>
<protein>
    <submittedName>
        <fullName evidence="8">Peroxiredoxin</fullName>
    </submittedName>
</protein>
<evidence type="ECO:0000256" key="2">
    <source>
        <dbReference type="ARBA" id="ARBA00022862"/>
    </source>
</evidence>
<dbReference type="RefSeq" id="WP_307566698.1">
    <property type="nucleotide sequence ID" value="NZ_JAUSQU010000001.1"/>
</dbReference>
<dbReference type="InterPro" id="IPR013766">
    <property type="entry name" value="Thioredoxin_domain"/>
</dbReference>
<sequence length="190" mass="20931">MSNLHELPADLPVPENDGAADHLPGRRAPHVELPGTGGETVVLDALGPGRSVIYVYPLTGRPDADLPRGWNAIPGARGCTAEACDFRDHHRELTAAGAARVFGLSSQDGEYQREVVERLHLPFSMLADPRLRLAGELDLPTFEADGMTLYKRLTLIIRDGVIEHVFYPIFPPNEHAQQVLTWLRENAADR</sequence>
<proteinExistence type="predicted"/>
<comment type="caution">
    <text evidence="8">The sequence shown here is derived from an EMBL/GenBank/DDBJ whole genome shotgun (WGS) entry which is preliminary data.</text>
</comment>
<accession>A0ABT9QQM1</accession>
<evidence type="ECO:0000256" key="4">
    <source>
        <dbReference type="ARBA" id="ARBA00023157"/>
    </source>
</evidence>
<evidence type="ECO:0000256" key="3">
    <source>
        <dbReference type="ARBA" id="ARBA00023002"/>
    </source>
</evidence>
<name>A0ABT9QQM1_9ACTN</name>
<feature type="domain" description="Thioredoxin" evidence="7">
    <location>
        <begin position="22"/>
        <end position="188"/>
    </location>
</feature>
<dbReference type="PROSITE" id="PS51352">
    <property type="entry name" value="THIOREDOXIN_2"/>
    <property type="match status" value="1"/>
</dbReference>
<keyword evidence="9" id="KW-1185">Reference proteome</keyword>
<reference evidence="8 9" key="1">
    <citation type="submission" date="2023-07" db="EMBL/GenBank/DDBJ databases">
        <title>Sequencing the genomes of 1000 actinobacteria strains.</title>
        <authorList>
            <person name="Klenk H.-P."/>
        </authorList>
    </citation>
    <scope>NUCLEOTIDE SEQUENCE [LARGE SCALE GENOMIC DNA]</scope>
    <source>
        <strain evidence="8 9">DSM 46740</strain>
    </source>
</reference>
<keyword evidence="4" id="KW-1015">Disulfide bond</keyword>
<dbReference type="PANTHER" id="PTHR42801">
    <property type="entry name" value="THIOREDOXIN-DEPENDENT PEROXIDE REDUCTASE"/>
    <property type="match status" value="1"/>
</dbReference>